<name>A0A4R3YCD7_9PROT</name>
<evidence type="ECO:0000313" key="1">
    <source>
        <dbReference type="EMBL" id="TCV88063.1"/>
    </source>
</evidence>
<organism evidence="1 2">
    <name type="scientific">Sulfurirhabdus autotrophica</name>
    <dbReference type="NCBI Taxonomy" id="1706046"/>
    <lineage>
        <taxon>Bacteria</taxon>
        <taxon>Pseudomonadati</taxon>
        <taxon>Pseudomonadota</taxon>
        <taxon>Betaproteobacteria</taxon>
        <taxon>Nitrosomonadales</taxon>
        <taxon>Sulfuricellaceae</taxon>
        <taxon>Sulfurirhabdus</taxon>
    </lineage>
</organism>
<dbReference type="InterPro" id="IPR003749">
    <property type="entry name" value="ThiS/MoaD-like"/>
</dbReference>
<dbReference type="InterPro" id="IPR012675">
    <property type="entry name" value="Beta-grasp_dom_sf"/>
</dbReference>
<reference evidence="1 2" key="1">
    <citation type="submission" date="2019-03" db="EMBL/GenBank/DDBJ databases">
        <title>Genomic Encyclopedia of Type Strains, Phase IV (KMG-IV): sequencing the most valuable type-strain genomes for metagenomic binning, comparative biology and taxonomic classification.</title>
        <authorList>
            <person name="Goeker M."/>
        </authorList>
    </citation>
    <scope>NUCLEOTIDE SEQUENCE [LARGE SCALE GENOMIC DNA]</scope>
    <source>
        <strain evidence="1 2">DSM 100309</strain>
    </source>
</reference>
<dbReference type="SUPFAM" id="SSF54285">
    <property type="entry name" value="MoaD/ThiS"/>
    <property type="match status" value="1"/>
</dbReference>
<dbReference type="CDD" id="cd00754">
    <property type="entry name" value="Ubl_MoaD"/>
    <property type="match status" value="1"/>
</dbReference>
<dbReference type="InterPro" id="IPR016155">
    <property type="entry name" value="Mopterin_synth/thiamin_S_b"/>
</dbReference>
<dbReference type="Proteomes" id="UP000295367">
    <property type="component" value="Unassembled WGS sequence"/>
</dbReference>
<protein>
    <submittedName>
        <fullName evidence="1">Molybdopterin synthase sulfur carrier subunit</fullName>
    </submittedName>
</protein>
<dbReference type="RefSeq" id="WP_124945704.1">
    <property type="nucleotide sequence ID" value="NZ_BHVT01000019.1"/>
</dbReference>
<keyword evidence="2" id="KW-1185">Reference proteome</keyword>
<comment type="caution">
    <text evidence="1">The sequence shown here is derived from an EMBL/GenBank/DDBJ whole genome shotgun (WGS) entry which is preliminary data.</text>
</comment>
<dbReference type="EMBL" id="SMCO01000004">
    <property type="protein sequence ID" value="TCV88063.1"/>
    <property type="molecule type" value="Genomic_DNA"/>
</dbReference>
<gene>
    <name evidence="1" type="ORF">EDC63_10420</name>
</gene>
<dbReference type="OrthoDB" id="9801945at2"/>
<evidence type="ECO:0000313" key="2">
    <source>
        <dbReference type="Proteomes" id="UP000295367"/>
    </source>
</evidence>
<sequence length="82" mass="9248">MIKILYFMGLVDVIGCAQEEIPLPEDVLDVKSLLESLIKRGQQYQKALADVTKLQITINKRFVEPDAPVQNGDEIAFFPTLK</sequence>
<dbReference type="AlphaFoldDB" id="A0A4R3YCD7"/>
<dbReference type="Gene3D" id="3.10.20.30">
    <property type="match status" value="1"/>
</dbReference>
<dbReference type="Pfam" id="PF02597">
    <property type="entry name" value="ThiS"/>
    <property type="match status" value="1"/>
</dbReference>
<accession>A0A4R3YCD7</accession>
<proteinExistence type="predicted"/>